<name>A0A3Q7EXW6_SOLLC</name>
<organism evidence="2">
    <name type="scientific">Solanum lycopersicum</name>
    <name type="common">Tomato</name>
    <name type="synonym">Lycopersicon esculentum</name>
    <dbReference type="NCBI Taxonomy" id="4081"/>
    <lineage>
        <taxon>Eukaryota</taxon>
        <taxon>Viridiplantae</taxon>
        <taxon>Streptophyta</taxon>
        <taxon>Embryophyta</taxon>
        <taxon>Tracheophyta</taxon>
        <taxon>Spermatophyta</taxon>
        <taxon>Magnoliopsida</taxon>
        <taxon>eudicotyledons</taxon>
        <taxon>Gunneridae</taxon>
        <taxon>Pentapetalae</taxon>
        <taxon>asterids</taxon>
        <taxon>lamiids</taxon>
        <taxon>Solanales</taxon>
        <taxon>Solanaceae</taxon>
        <taxon>Solanoideae</taxon>
        <taxon>Solaneae</taxon>
        <taxon>Solanum</taxon>
        <taxon>Solanum subgen. Lycopersicon</taxon>
    </lineage>
</organism>
<keyword evidence="3" id="KW-1185">Reference proteome</keyword>
<dbReference type="STRING" id="4081.A0A3Q7EXW6"/>
<protein>
    <submittedName>
        <fullName evidence="2">Uncharacterized protein</fullName>
    </submittedName>
</protein>
<feature type="compositionally biased region" description="Polar residues" evidence="1">
    <location>
        <begin position="113"/>
        <end position="132"/>
    </location>
</feature>
<feature type="compositionally biased region" description="Basic and acidic residues" evidence="1">
    <location>
        <begin position="75"/>
        <end position="86"/>
    </location>
</feature>
<dbReference type="PaxDb" id="4081-Solyc02g055390.1.1"/>
<dbReference type="Gramene" id="Solyc02g055390.2.1">
    <property type="protein sequence ID" value="Solyc02g055390.2.1"/>
    <property type="gene ID" value="Solyc02g055390.2"/>
</dbReference>
<reference evidence="2" key="2">
    <citation type="submission" date="2019-01" db="UniProtKB">
        <authorList>
            <consortium name="EnsemblPlants"/>
        </authorList>
    </citation>
    <scope>IDENTIFICATION</scope>
    <source>
        <strain evidence="2">cv. Heinz 1706</strain>
    </source>
</reference>
<sequence length="192" mass="21267">DSATPAAVAVEAESEVDADDSEAIEEGIPHRWMEFTVKIEAAIQHLLHHRSWFRQFHSGTVRGVLPPPGFSSKPRSRDFERNVDNKRNNFAELNHRGIGLNHEYERESKHLSRNGNNYDIDSDDQGVSRQLDSTVTPAESKLHSVLASDVENSTLELRGEDAVSGDVLGRSSAQDQSKLDELGEHVISSLGT</sequence>
<accession>A0A3Q7EXW6</accession>
<evidence type="ECO:0000256" key="1">
    <source>
        <dbReference type="SAM" id="MobiDB-lite"/>
    </source>
</evidence>
<proteinExistence type="predicted"/>
<feature type="region of interest" description="Disordered" evidence="1">
    <location>
        <begin position="64"/>
        <end position="86"/>
    </location>
</feature>
<feature type="region of interest" description="Disordered" evidence="1">
    <location>
        <begin position="161"/>
        <end position="180"/>
    </location>
</feature>
<dbReference type="InParanoid" id="A0A3Q7EXW6"/>
<reference evidence="2" key="1">
    <citation type="journal article" date="2012" name="Nature">
        <title>The tomato genome sequence provides insights into fleshy fruit evolution.</title>
        <authorList>
            <consortium name="Tomato Genome Consortium"/>
        </authorList>
    </citation>
    <scope>NUCLEOTIDE SEQUENCE [LARGE SCALE GENOMIC DNA]</scope>
    <source>
        <strain evidence="2">cv. Heinz 1706</strain>
    </source>
</reference>
<feature type="region of interest" description="Disordered" evidence="1">
    <location>
        <begin position="106"/>
        <end position="132"/>
    </location>
</feature>
<evidence type="ECO:0000313" key="3">
    <source>
        <dbReference type="Proteomes" id="UP000004994"/>
    </source>
</evidence>
<dbReference type="Proteomes" id="UP000004994">
    <property type="component" value="Chromosome 2"/>
</dbReference>
<evidence type="ECO:0000313" key="2">
    <source>
        <dbReference type="EnsemblPlants" id="Solyc02g055390.2.1"/>
    </source>
</evidence>
<dbReference type="AlphaFoldDB" id="A0A3Q7EXW6"/>
<dbReference type="EnsemblPlants" id="Solyc02g055390.2.1">
    <property type="protein sequence ID" value="Solyc02g055390.2.1"/>
    <property type="gene ID" value="Solyc02g055390.2"/>
</dbReference>